<dbReference type="Proteomes" id="UP001266305">
    <property type="component" value="Unassembled WGS sequence"/>
</dbReference>
<feature type="region of interest" description="Disordered" evidence="1">
    <location>
        <begin position="89"/>
        <end position="117"/>
    </location>
</feature>
<comment type="caution">
    <text evidence="2">The sequence shown here is derived from an EMBL/GenBank/DDBJ whole genome shotgun (WGS) entry which is preliminary data.</text>
</comment>
<name>A0ABQ9VSI0_SAGOE</name>
<organism evidence="2 3">
    <name type="scientific">Saguinus oedipus</name>
    <name type="common">Cotton-top tamarin</name>
    <name type="synonym">Oedipomidas oedipus</name>
    <dbReference type="NCBI Taxonomy" id="9490"/>
    <lineage>
        <taxon>Eukaryota</taxon>
        <taxon>Metazoa</taxon>
        <taxon>Chordata</taxon>
        <taxon>Craniata</taxon>
        <taxon>Vertebrata</taxon>
        <taxon>Euteleostomi</taxon>
        <taxon>Mammalia</taxon>
        <taxon>Eutheria</taxon>
        <taxon>Euarchontoglires</taxon>
        <taxon>Primates</taxon>
        <taxon>Haplorrhini</taxon>
        <taxon>Platyrrhini</taxon>
        <taxon>Cebidae</taxon>
        <taxon>Callitrichinae</taxon>
        <taxon>Saguinus</taxon>
    </lineage>
</organism>
<proteinExistence type="predicted"/>
<dbReference type="EMBL" id="JASSZA010000005">
    <property type="protein sequence ID" value="KAK2112338.1"/>
    <property type="molecule type" value="Genomic_DNA"/>
</dbReference>
<protein>
    <submittedName>
        <fullName evidence="2">Uncharacterized protein</fullName>
    </submittedName>
</protein>
<feature type="compositionally biased region" description="Basic and acidic residues" evidence="1">
    <location>
        <begin position="164"/>
        <end position="174"/>
    </location>
</feature>
<evidence type="ECO:0000256" key="1">
    <source>
        <dbReference type="SAM" id="MobiDB-lite"/>
    </source>
</evidence>
<feature type="region of interest" description="Disordered" evidence="1">
    <location>
        <begin position="154"/>
        <end position="205"/>
    </location>
</feature>
<feature type="non-terminal residue" evidence="2">
    <location>
        <position position="1"/>
    </location>
</feature>
<feature type="compositionally biased region" description="Basic residues" evidence="1">
    <location>
        <begin position="195"/>
        <end position="205"/>
    </location>
</feature>
<gene>
    <name evidence="2" type="ORF">P7K49_012085</name>
</gene>
<sequence length="260" mass="28969">LETPALRGERGRSPRSSHIRCEEVPRPTQKERPPFPRGPRALPKRPRLGPGRRLPSRPRPLEGVPAPLLPAGGRLWRASEVDLLVHARIENPRPEREASGPSSDRGLHPPGGDFRSRGCAAARQVGVKIQKRPLGLSHYRSFLAEPRGCLRATEPYTWRPPHRPGPERAGHDRQPPQILRPAHRSAGVGVLSPRHPSRNHERGRHAFPHPLPCSAGWRSLLQQLGLEFRLRKGQHPRTAHAMHVVAARFSAFPAWSPAVS</sequence>
<feature type="region of interest" description="Disordered" evidence="1">
    <location>
        <begin position="1"/>
        <end position="71"/>
    </location>
</feature>
<feature type="compositionally biased region" description="Basic and acidic residues" evidence="1">
    <location>
        <begin position="89"/>
        <end position="98"/>
    </location>
</feature>
<reference evidence="2 3" key="1">
    <citation type="submission" date="2023-05" db="EMBL/GenBank/DDBJ databases">
        <title>B98-5 Cell Line De Novo Hybrid Assembly: An Optical Mapping Approach.</title>
        <authorList>
            <person name="Kananen K."/>
            <person name="Auerbach J.A."/>
            <person name="Kautto E."/>
            <person name="Blachly J.S."/>
        </authorList>
    </citation>
    <scope>NUCLEOTIDE SEQUENCE [LARGE SCALE GENOMIC DNA]</scope>
    <source>
        <strain evidence="2">B95-8</strain>
        <tissue evidence="2">Cell line</tissue>
    </source>
</reference>
<feature type="compositionally biased region" description="Basic and acidic residues" evidence="1">
    <location>
        <begin position="19"/>
        <end position="34"/>
    </location>
</feature>
<evidence type="ECO:0000313" key="3">
    <source>
        <dbReference type="Proteomes" id="UP001266305"/>
    </source>
</evidence>
<accession>A0ABQ9VSI0</accession>
<evidence type="ECO:0000313" key="2">
    <source>
        <dbReference type="EMBL" id="KAK2112338.1"/>
    </source>
</evidence>
<keyword evidence="3" id="KW-1185">Reference proteome</keyword>